<dbReference type="EMBL" id="JACHGW010000002">
    <property type="protein sequence ID" value="MBB6050168.1"/>
    <property type="molecule type" value="Genomic_DNA"/>
</dbReference>
<comment type="caution">
    <text evidence="1">The sequence shown here is derived from an EMBL/GenBank/DDBJ whole genome shotgun (WGS) entry which is preliminary data.</text>
</comment>
<protein>
    <submittedName>
        <fullName evidence="1">Uncharacterized protein</fullName>
    </submittedName>
</protein>
<name>A0A7W9SQ72_ARMRO</name>
<proteinExistence type="predicted"/>
<accession>A0A7W9SQ72</accession>
<dbReference type="RefSeq" id="WP_184194616.1">
    <property type="nucleotide sequence ID" value="NZ_JACHGW010000002.1"/>
</dbReference>
<sequence>MKPSYDTELTKKVAQVLQEVQKLKVGMTRAELLNTFTTEGGLSSRTWRRYVSQRCPYIKIDVEFAPVGPRVGVGDESPCDKITKLSPPFLEWSIKN</sequence>
<organism evidence="1 2">
    <name type="scientific">Armatimonas rosea</name>
    <dbReference type="NCBI Taxonomy" id="685828"/>
    <lineage>
        <taxon>Bacteria</taxon>
        <taxon>Bacillati</taxon>
        <taxon>Armatimonadota</taxon>
        <taxon>Armatimonadia</taxon>
        <taxon>Armatimonadales</taxon>
        <taxon>Armatimonadaceae</taxon>
        <taxon>Armatimonas</taxon>
    </lineage>
</organism>
<reference evidence="1 2" key="1">
    <citation type="submission" date="2020-08" db="EMBL/GenBank/DDBJ databases">
        <title>Genomic Encyclopedia of Type Strains, Phase IV (KMG-IV): sequencing the most valuable type-strain genomes for metagenomic binning, comparative biology and taxonomic classification.</title>
        <authorList>
            <person name="Goeker M."/>
        </authorList>
    </citation>
    <scope>NUCLEOTIDE SEQUENCE [LARGE SCALE GENOMIC DNA]</scope>
    <source>
        <strain evidence="1 2">DSM 23562</strain>
    </source>
</reference>
<dbReference type="Proteomes" id="UP000520814">
    <property type="component" value="Unassembled WGS sequence"/>
</dbReference>
<evidence type="ECO:0000313" key="1">
    <source>
        <dbReference type="EMBL" id="MBB6050168.1"/>
    </source>
</evidence>
<keyword evidence="2" id="KW-1185">Reference proteome</keyword>
<evidence type="ECO:0000313" key="2">
    <source>
        <dbReference type="Proteomes" id="UP000520814"/>
    </source>
</evidence>
<gene>
    <name evidence="1" type="ORF">HNQ39_001959</name>
</gene>
<dbReference type="AlphaFoldDB" id="A0A7W9SQ72"/>